<feature type="domain" description="DUF8155" evidence="1">
    <location>
        <begin position="8"/>
        <end position="127"/>
    </location>
</feature>
<protein>
    <recommendedName>
        <fullName evidence="1">DUF8155 domain-containing protein</fullName>
    </recommendedName>
</protein>
<dbReference type="InterPro" id="IPR011055">
    <property type="entry name" value="Dup_hybrid_motif"/>
</dbReference>
<organism evidence="2 3">
    <name type="scientific">Stygiolobus caldivivus</name>
    <dbReference type="NCBI Taxonomy" id="2824673"/>
    <lineage>
        <taxon>Archaea</taxon>
        <taxon>Thermoproteota</taxon>
        <taxon>Thermoprotei</taxon>
        <taxon>Sulfolobales</taxon>
        <taxon>Sulfolobaceae</taxon>
        <taxon>Stygiolobus</taxon>
    </lineage>
</organism>
<proteinExistence type="predicted"/>
<evidence type="ECO:0000313" key="2">
    <source>
        <dbReference type="EMBL" id="BCU69123.1"/>
    </source>
</evidence>
<keyword evidence="3" id="KW-1185">Reference proteome</keyword>
<sequence>MWIKKGSLISFFSSGFPSHVRGKAVDLSSPDGKTFFSPFKGKLIKAEKFFIGRPNRYATSPYDYILSFSIKGKVVKVLHVEPTIDIDDEVVEGQEIGYFVNSPYTGGDFLHAHIEGVTFRFSKITDYRESRKGKVVNVSQNYFDVEVEDYASAGKLNGVGCCGGLLNTSYPYACYGGIIGGFNGKLSFFGINLGRAVYVRRKNLVLFEGKKGLIRTWERQASFKILANEPVCGKAFFESVLSYGGKPRIRFFRKYFGDLGDKVDIGEIIRYYMGR</sequence>
<dbReference type="RefSeq" id="WP_221289182.1">
    <property type="nucleotide sequence ID" value="NZ_AP024597.1"/>
</dbReference>
<accession>A0A8D5U4I7</accession>
<dbReference type="Gene3D" id="2.70.70.10">
    <property type="entry name" value="Glucose Permease (Domain IIA)"/>
    <property type="match status" value="1"/>
</dbReference>
<dbReference type="Pfam" id="PF26482">
    <property type="entry name" value="DUF8155"/>
    <property type="match status" value="1"/>
</dbReference>
<dbReference type="EMBL" id="AP024597">
    <property type="protein sequence ID" value="BCU69123.1"/>
    <property type="molecule type" value="Genomic_DNA"/>
</dbReference>
<reference evidence="2 3" key="1">
    <citation type="submission" date="2021-04" db="EMBL/GenBank/DDBJ databases">
        <title>Complete genome sequence of Stygiolobus sp. KN-1.</title>
        <authorList>
            <person name="Nakamura K."/>
            <person name="Sakai H."/>
            <person name="Kurosawa N."/>
        </authorList>
    </citation>
    <scope>NUCLEOTIDE SEQUENCE [LARGE SCALE GENOMIC DNA]</scope>
    <source>
        <strain evidence="2 3">KN-1</strain>
    </source>
</reference>
<dbReference type="InterPro" id="IPR058468">
    <property type="entry name" value="DUF8155_N"/>
</dbReference>
<evidence type="ECO:0000259" key="1">
    <source>
        <dbReference type="Pfam" id="PF26482"/>
    </source>
</evidence>
<gene>
    <name evidence="2" type="ORF">KN1_04200</name>
</gene>
<dbReference type="AlphaFoldDB" id="A0A8D5U4I7"/>
<dbReference type="GeneID" id="66162168"/>
<evidence type="ECO:0000313" key="3">
    <source>
        <dbReference type="Proteomes" id="UP000825123"/>
    </source>
</evidence>
<name>A0A8D5U4I7_9CREN</name>
<dbReference type="Proteomes" id="UP000825123">
    <property type="component" value="Chromosome"/>
</dbReference>
<dbReference type="KEGG" id="csty:KN1_04200"/>